<gene>
    <name evidence="4" type="ORF">SAMN06265339_0509</name>
</gene>
<proteinExistence type="predicted"/>
<dbReference type="InterPro" id="IPR043128">
    <property type="entry name" value="Rev_trsase/Diguanyl_cyclase"/>
</dbReference>
<dbReference type="SUPFAM" id="SSF55073">
    <property type="entry name" value="Nucleotide cyclase"/>
    <property type="match status" value="1"/>
</dbReference>
<dbReference type="PROSITE" id="PS50887">
    <property type="entry name" value="GGDEF"/>
    <property type="match status" value="1"/>
</dbReference>
<name>A0ABY1NHB0_9BACT</name>
<evidence type="ECO:0000256" key="2">
    <source>
        <dbReference type="ARBA" id="ARBA00034247"/>
    </source>
</evidence>
<dbReference type="CDD" id="cd01949">
    <property type="entry name" value="GGDEF"/>
    <property type="match status" value="1"/>
</dbReference>
<dbReference type="InterPro" id="IPR029787">
    <property type="entry name" value="Nucleotide_cyclase"/>
</dbReference>
<dbReference type="Pfam" id="PF19583">
    <property type="entry name" value="ODP"/>
    <property type="match status" value="1"/>
</dbReference>
<dbReference type="InterPro" id="IPR000160">
    <property type="entry name" value="GGDEF_dom"/>
</dbReference>
<sequence>MAAKGLDLTKPIEIAEDIFWVGYVVPNDPFQCHVYLIRNGDESILIDPGSMITFPIVLEKICEVTKLRNIKYIIMHHQDPDIVGCYNTLESIMPKRDDRRVVTHWRAYMLLKHYQWKTPFYLVDKEGWKLKAGDRELEFIFTPYAHFPGAFCTFDKKTKTLFSSDIMGAISDKFMFYAEDTEEYYEGLKLFHKHYMPSSVILNFALRQIKEKDPVLIAPQHGSIIKKDMIPKVMKILSDLECGLYLLDEKETDLFILGKTDKVLKQFFEDAILSSSFDKLLVNLLNHIKEEVPHVKEILVAGRTPVCKDGVAVIWVKDGKVLKEVGEEFPSKDECDFSIDLETNEGKIGFLCIKTERELSEKERKFLEVLFKKISVPLSISLSRELTYEFLERENKQLFEKATKDPLTGLYNRRYLFEYLKAKLEERKQFKFPLSLVMIDIDHFKKINDTYGHLIGDCILKEIALILRKSVRVSDCVARYGGEEFVIVMPFARLSGACKKMEKIRKEIENHSFCKDIGIKVTISAGVTEYKDGMSIEEFIERADENLYEAKRSGRNRVICK</sequence>
<dbReference type="InterPro" id="IPR036866">
    <property type="entry name" value="RibonucZ/Hydroxyglut_hydro"/>
</dbReference>
<keyword evidence="5" id="KW-1185">Reference proteome</keyword>
<dbReference type="CDD" id="cd07709">
    <property type="entry name" value="flavodiiron_proteins_MBL-fold"/>
    <property type="match status" value="1"/>
</dbReference>
<comment type="caution">
    <text evidence="4">The sequence shown here is derived from an EMBL/GenBank/DDBJ whole genome shotgun (WGS) entry which is preliminary data.</text>
</comment>
<dbReference type="SUPFAM" id="SSF56281">
    <property type="entry name" value="Metallo-hydrolase/oxidoreductase"/>
    <property type="match status" value="1"/>
</dbReference>
<protein>
    <recommendedName>
        <fullName evidence="1">diguanylate cyclase</fullName>
        <ecNumber evidence="1">2.7.7.65</ecNumber>
    </recommendedName>
</protein>
<dbReference type="EC" id="2.7.7.65" evidence="1"/>
<accession>A0ABY1NHB0</accession>
<dbReference type="Proteomes" id="UP001157911">
    <property type="component" value="Unassembled WGS sequence"/>
</dbReference>
<comment type="catalytic activity">
    <reaction evidence="2">
        <text>2 GTP = 3',3'-c-di-GMP + 2 diphosphate</text>
        <dbReference type="Rhea" id="RHEA:24898"/>
        <dbReference type="ChEBI" id="CHEBI:33019"/>
        <dbReference type="ChEBI" id="CHEBI:37565"/>
        <dbReference type="ChEBI" id="CHEBI:58805"/>
        <dbReference type="EC" id="2.7.7.65"/>
    </reaction>
</comment>
<dbReference type="SMART" id="SM00267">
    <property type="entry name" value="GGDEF"/>
    <property type="match status" value="1"/>
</dbReference>
<dbReference type="RefSeq" id="WP_283400013.1">
    <property type="nucleotide sequence ID" value="NZ_FXUB01000001.1"/>
</dbReference>
<dbReference type="InterPro" id="IPR050469">
    <property type="entry name" value="Diguanylate_Cyclase"/>
</dbReference>
<dbReference type="EMBL" id="FXUB01000001">
    <property type="protein sequence ID" value="SMP07794.1"/>
    <property type="molecule type" value="Genomic_DNA"/>
</dbReference>
<reference evidence="4 5" key="1">
    <citation type="submission" date="2017-05" db="EMBL/GenBank/DDBJ databases">
        <authorList>
            <person name="Varghese N."/>
            <person name="Submissions S."/>
        </authorList>
    </citation>
    <scope>NUCLEOTIDE SEQUENCE [LARGE SCALE GENOMIC DNA]</scope>
    <source>
        <strain evidence="4 5">DSM 15522</strain>
    </source>
</reference>
<dbReference type="Gene3D" id="3.30.70.270">
    <property type="match status" value="1"/>
</dbReference>
<dbReference type="PANTHER" id="PTHR45138">
    <property type="entry name" value="REGULATORY COMPONENTS OF SENSORY TRANSDUCTION SYSTEM"/>
    <property type="match status" value="1"/>
</dbReference>
<evidence type="ECO:0000313" key="5">
    <source>
        <dbReference type="Proteomes" id="UP001157911"/>
    </source>
</evidence>
<dbReference type="NCBIfam" id="TIGR00254">
    <property type="entry name" value="GGDEF"/>
    <property type="match status" value="1"/>
</dbReference>
<dbReference type="InterPro" id="IPR045761">
    <property type="entry name" value="ODP_dom"/>
</dbReference>
<feature type="domain" description="GGDEF" evidence="3">
    <location>
        <begin position="432"/>
        <end position="561"/>
    </location>
</feature>
<evidence type="ECO:0000313" key="4">
    <source>
        <dbReference type="EMBL" id="SMP07794.1"/>
    </source>
</evidence>
<organism evidence="4 5">
    <name type="scientific">Desulfurobacterium pacificum</name>
    <dbReference type="NCBI Taxonomy" id="240166"/>
    <lineage>
        <taxon>Bacteria</taxon>
        <taxon>Pseudomonadati</taxon>
        <taxon>Aquificota</taxon>
        <taxon>Aquificia</taxon>
        <taxon>Desulfurobacteriales</taxon>
        <taxon>Desulfurobacteriaceae</taxon>
        <taxon>Desulfurobacterium</taxon>
    </lineage>
</organism>
<evidence type="ECO:0000259" key="3">
    <source>
        <dbReference type="PROSITE" id="PS50887"/>
    </source>
</evidence>
<dbReference type="PANTHER" id="PTHR45138:SF9">
    <property type="entry name" value="DIGUANYLATE CYCLASE DGCM-RELATED"/>
    <property type="match status" value="1"/>
</dbReference>
<dbReference type="Pfam" id="PF00990">
    <property type="entry name" value="GGDEF"/>
    <property type="match status" value="1"/>
</dbReference>
<evidence type="ECO:0000256" key="1">
    <source>
        <dbReference type="ARBA" id="ARBA00012528"/>
    </source>
</evidence>
<dbReference type="SMART" id="SM00849">
    <property type="entry name" value="Lactamase_B"/>
    <property type="match status" value="1"/>
</dbReference>
<dbReference type="Gene3D" id="3.60.15.10">
    <property type="entry name" value="Ribonuclease Z/Hydroxyacylglutathione hydrolase-like"/>
    <property type="match status" value="1"/>
</dbReference>
<dbReference type="InterPro" id="IPR001279">
    <property type="entry name" value="Metallo-B-lactamas"/>
</dbReference>